<evidence type="ECO:0000313" key="2">
    <source>
        <dbReference type="EMBL" id="MFC3847792.1"/>
    </source>
</evidence>
<dbReference type="Proteomes" id="UP001595783">
    <property type="component" value="Unassembled WGS sequence"/>
</dbReference>
<evidence type="ECO:0000256" key="1">
    <source>
        <dbReference type="SAM" id="SignalP"/>
    </source>
</evidence>
<organism evidence="2 3">
    <name type="scientific">Helicobacter baculiformis</name>
    <dbReference type="NCBI Taxonomy" id="427351"/>
    <lineage>
        <taxon>Bacteria</taxon>
        <taxon>Pseudomonadati</taxon>
        <taxon>Campylobacterota</taxon>
        <taxon>Epsilonproteobacteria</taxon>
        <taxon>Campylobacterales</taxon>
        <taxon>Helicobacteraceae</taxon>
        <taxon>Helicobacter</taxon>
    </lineage>
</organism>
<feature type="signal peptide" evidence="1">
    <location>
        <begin position="1"/>
        <end position="20"/>
    </location>
</feature>
<keyword evidence="1" id="KW-0732">Signal</keyword>
<dbReference type="RefSeq" id="WP_104752842.1">
    <property type="nucleotide sequence ID" value="NZ_FZMF01000052.1"/>
</dbReference>
<evidence type="ECO:0000313" key="3">
    <source>
        <dbReference type="Proteomes" id="UP001595783"/>
    </source>
</evidence>
<gene>
    <name evidence="2" type="ORF">ACFOPX_04490</name>
</gene>
<feature type="chain" id="PRO_5045297879" description="Periplasmic protein" evidence="1">
    <location>
        <begin position="21"/>
        <end position="381"/>
    </location>
</feature>
<proteinExistence type="predicted"/>
<keyword evidence="3" id="KW-1185">Reference proteome</keyword>
<reference evidence="3" key="1">
    <citation type="journal article" date="2019" name="Int. J. Syst. Evol. Microbiol.">
        <title>The Global Catalogue of Microorganisms (GCM) 10K type strain sequencing project: providing services to taxonomists for standard genome sequencing and annotation.</title>
        <authorList>
            <consortium name="The Broad Institute Genomics Platform"/>
            <consortium name="The Broad Institute Genome Sequencing Center for Infectious Disease"/>
            <person name="Wu L."/>
            <person name="Ma J."/>
        </authorList>
    </citation>
    <scope>NUCLEOTIDE SEQUENCE [LARGE SCALE GENOMIC DNA]</scope>
    <source>
        <strain evidence="3">CCUG 53816</strain>
    </source>
</reference>
<dbReference type="EMBL" id="JBHRZO010000020">
    <property type="protein sequence ID" value="MFC3847792.1"/>
    <property type="molecule type" value="Genomic_DNA"/>
</dbReference>
<sequence length="381" mass="43839">MLKKAFLALLWMLHPLCALDYFQSLDQVKRWSDDFVRQQGYKTLESDNYNLYSKATGKSFSIRKQNYMLLYVINTTKENTRPPVVCTGILFKEKLYKGFCLGGFDNLDMQNTRDALLLKLTQTGTHTPTSNTSAQTLLVFKNIEGTFYLVRYAKQTLDNTLFPAGAPKTFYEQESSAYAMGDVNDKLLEKLQNKSSGPSVRSSKEVCFGENVNSTPCAPKYKTKKQDLLSFNVGTDRYSFSKRTTYLDSPDDPSSVCVLTRHNGKLLSRTLCIHQGQVDLAYKFPYLTFEMGQYDSSQDNIYTKLYVTFRLVDSTFYLHQFSQQFFRVGDDGDKKAVRTLIFYRQSRDDPKKRHLMSLDSLEPGFTQKLQARCFDNGYCVY</sequence>
<name>A0ABV7ZKL1_9HELI</name>
<evidence type="ECO:0008006" key="4">
    <source>
        <dbReference type="Google" id="ProtNLM"/>
    </source>
</evidence>
<protein>
    <recommendedName>
        <fullName evidence="4">Periplasmic protein</fullName>
    </recommendedName>
</protein>
<comment type="caution">
    <text evidence="2">The sequence shown here is derived from an EMBL/GenBank/DDBJ whole genome shotgun (WGS) entry which is preliminary data.</text>
</comment>
<accession>A0ABV7ZKL1</accession>